<reference evidence="3" key="1">
    <citation type="journal article" date="2019" name="Int. J. Syst. Evol. Microbiol.">
        <title>The Global Catalogue of Microorganisms (GCM) 10K type strain sequencing project: providing services to taxonomists for standard genome sequencing and annotation.</title>
        <authorList>
            <consortium name="The Broad Institute Genomics Platform"/>
            <consortium name="The Broad Institute Genome Sequencing Center for Infectious Disease"/>
            <person name="Wu L."/>
            <person name="Ma J."/>
        </authorList>
    </citation>
    <scope>NUCLEOTIDE SEQUENCE [LARGE SCALE GENOMIC DNA]</scope>
    <source>
        <strain evidence="3">JCM 14559</strain>
    </source>
</reference>
<dbReference type="PANTHER" id="PTHR37574:SF1">
    <property type="entry name" value="LIPASE B"/>
    <property type="match status" value="1"/>
</dbReference>
<feature type="signal peptide" evidence="1">
    <location>
        <begin position="1"/>
        <end position="38"/>
    </location>
</feature>
<accession>A0ABP5JVF2</accession>
<evidence type="ECO:0008006" key="4">
    <source>
        <dbReference type="Google" id="ProtNLM"/>
    </source>
</evidence>
<sequence length="328" mass="34665">MKTARPQLVRGRMTRTFGAAVVAVFVAALLGPAPVASAAAEPALNTPVATMDAALHCPSSFTHPNHEPVLLVHGVTSTYSESWFGYAPALQNAGYDVCGIDLPGRSMVDIQDSTEYVVHAIDRISAATGRKVDVIGHSEGNMQLRWAVKWWPHLQNEVDDMVDLASPSHGITGGNLFCVLPCAPALQQFSIGSNFVAALNQGDETPGAISYTNIYSYTDEAITPFTTAPTSGAKNIAVQNVCFGRVVAHFGFLYDAVTYRLVLDALSHPGTADPARLPFGKCLEGNLPGVSVLDATAATAVVVANFDATLLTTPVVRSEPPLRSYALG</sequence>
<feature type="chain" id="PRO_5045431333" description="Lipase (Class 2)" evidence="1">
    <location>
        <begin position="39"/>
        <end position="328"/>
    </location>
</feature>
<dbReference type="EMBL" id="BAAANS010000075">
    <property type="protein sequence ID" value="GAA2120857.1"/>
    <property type="molecule type" value="Genomic_DNA"/>
</dbReference>
<keyword evidence="1" id="KW-0732">Signal</keyword>
<comment type="caution">
    <text evidence="2">The sequence shown here is derived from an EMBL/GenBank/DDBJ whole genome shotgun (WGS) entry which is preliminary data.</text>
</comment>
<gene>
    <name evidence="2" type="ORF">GCM10009759_70080</name>
</gene>
<dbReference type="InterPro" id="IPR002918">
    <property type="entry name" value="Lipase_EstA/Esterase_EstB"/>
</dbReference>
<dbReference type="Pfam" id="PF01674">
    <property type="entry name" value="Lipase_2"/>
    <property type="match status" value="1"/>
</dbReference>
<protein>
    <recommendedName>
        <fullName evidence="4">Lipase (Class 2)</fullName>
    </recommendedName>
</protein>
<dbReference type="SUPFAM" id="SSF53474">
    <property type="entry name" value="alpha/beta-Hydrolases"/>
    <property type="match status" value="1"/>
</dbReference>
<organism evidence="2 3">
    <name type="scientific">Kitasatospora saccharophila</name>
    <dbReference type="NCBI Taxonomy" id="407973"/>
    <lineage>
        <taxon>Bacteria</taxon>
        <taxon>Bacillati</taxon>
        <taxon>Actinomycetota</taxon>
        <taxon>Actinomycetes</taxon>
        <taxon>Kitasatosporales</taxon>
        <taxon>Streptomycetaceae</taxon>
        <taxon>Kitasatospora</taxon>
    </lineage>
</organism>
<evidence type="ECO:0000256" key="1">
    <source>
        <dbReference type="SAM" id="SignalP"/>
    </source>
</evidence>
<dbReference type="InterPro" id="IPR029058">
    <property type="entry name" value="AB_hydrolase_fold"/>
</dbReference>
<name>A0ABP5JVF2_9ACTN</name>
<dbReference type="InterPro" id="IPR053228">
    <property type="entry name" value="Stereospecific_Lipase"/>
</dbReference>
<evidence type="ECO:0000313" key="3">
    <source>
        <dbReference type="Proteomes" id="UP001500897"/>
    </source>
</evidence>
<dbReference type="PANTHER" id="PTHR37574">
    <property type="entry name" value="LIPASE B"/>
    <property type="match status" value="1"/>
</dbReference>
<dbReference type="Gene3D" id="3.40.50.1820">
    <property type="entry name" value="alpha/beta hydrolase"/>
    <property type="match status" value="1"/>
</dbReference>
<keyword evidence="3" id="KW-1185">Reference proteome</keyword>
<dbReference type="Proteomes" id="UP001500897">
    <property type="component" value="Unassembled WGS sequence"/>
</dbReference>
<proteinExistence type="predicted"/>
<evidence type="ECO:0000313" key="2">
    <source>
        <dbReference type="EMBL" id="GAA2120857.1"/>
    </source>
</evidence>